<dbReference type="RefSeq" id="WP_235892044.1">
    <property type="nucleotide sequence ID" value="NZ_JBBHKQ010000002.1"/>
</dbReference>
<dbReference type="Pfam" id="PF07799">
    <property type="entry name" value="DUF1643"/>
    <property type="match status" value="1"/>
</dbReference>
<reference evidence="2 3" key="1">
    <citation type="submission" date="2024-03" db="EMBL/GenBank/DDBJ databases">
        <title>Reference genomes for the five species model microbial community.</title>
        <authorList>
            <person name="Padfield D."/>
        </authorList>
    </citation>
    <scope>NUCLEOTIDE SEQUENCE [LARGE SCALE GENOMIC DNA]</scope>
    <source>
        <strain evidence="2 3">AB1</strain>
    </source>
</reference>
<dbReference type="EMBL" id="JBBHKQ010000002">
    <property type="protein sequence ID" value="MEJ5902248.1"/>
    <property type="molecule type" value="Genomic_DNA"/>
</dbReference>
<accession>A0ABD5K4B5</accession>
<evidence type="ECO:0000313" key="2">
    <source>
        <dbReference type="EMBL" id="MEJ5902248.1"/>
    </source>
</evidence>
<gene>
    <name evidence="2" type="ORF">WIX40_19290</name>
</gene>
<comment type="caution">
    <text evidence="2">The sequence shown here is derived from an EMBL/GenBank/DDBJ whole genome shotgun (WGS) entry which is preliminary data.</text>
</comment>
<dbReference type="InterPro" id="IPR012441">
    <property type="entry name" value="DUF1643"/>
</dbReference>
<organism evidence="2 3">
    <name type="scientific">Ochrobactrum teleogrylli</name>
    <dbReference type="NCBI Taxonomy" id="2479765"/>
    <lineage>
        <taxon>Bacteria</taxon>
        <taxon>Pseudomonadati</taxon>
        <taxon>Pseudomonadota</taxon>
        <taxon>Alphaproteobacteria</taxon>
        <taxon>Hyphomicrobiales</taxon>
        <taxon>Brucellaceae</taxon>
        <taxon>Brucella/Ochrobactrum group</taxon>
        <taxon>Ochrobactrum</taxon>
    </lineage>
</organism>
<dbReference type="Proteomes" id="UP001362311">
    <property type="component" value="Unassembled WGS sequence"/>
</dbReference>
<dbReference type="AlphaFoldDB" id="A0ABD5K4B5"/>
<sequence length="191" mass="21688">MTTTETRDAAMMNHESHDPGGKVRLKVKPEIRGDAVFSECGRYRRLLTREWDGGDKDGYVLWIGMNPSTAAYDVDDPTVFKEQKFTRRWGYSRYVKCNVMDYRATHPKMLLEEGVVPCTEENVQTILEQAKHAAIVVMAYGSLHKKLAHHGELITNALRNNNIKLHALKITNNGSPGHPLYLKDTSELIAY</sequence>
<evidence type="ECO:0000313" key="3">
    <source>
        <dbReference type="Proteomes" id="UP001362311"/>
    </source>
</evidence>
<proteinExistence type="predicted"/>
<feature type="region of interest" description="Disordered" evidence="1">
    <location>
        <begin position="1"/>
        <end position="22"/>
    </location>
</feature>
<protein>
    <submittedName>
        <fullName evidence="2">DUF1643 domain-containing protein</fullName>
    </submittedName>
</protein>
<name>A0ABD5K4B5_9HYPH</name>
<evidence type="ECO:0000256" key="1">
    <source>
        <dbReference type="SAM" id="MobiDB-lite"/>
    </source>
</evidence>